<dbReference type="InterPro" id="IPR027417">
    <property type="entry name" value="P-loop_NTPase"/>
</dbReference>
<dbReference type="SUPFAM" id="SSF52540">
    <property type="entry name" value="P-loop containing nucleoside triphosphate hydrolases"/>
    <property type="match status" value="1"/>
</dbReference>
<dbReference type="Proteomes" id="UP000184510">
    <property type="component" value="Unassembled WGS sequence"/>
</dbReference>
<proteinExistence type="predicted"/>
<keyword evidence="2" id="KW-1185">Reference proteome</keyword>
<dbReference type="Pfam" id="PF10364">
    <property type="entry name" value="NKWYS"/>
    <property type="match status" value="1"/>
</dbReference>
<evidence type="ECO:0000313" key="1">
    <source>
        <dbReference type="EMBL" id="SHI72621.1"/>
    </source>
</evidence>
<reference evidence="1 2" key="1">
    <citation type="submission" date="2016-11" db="EMBL/GenBank/DDBJ databases">
        <authorList>
            <person name="Jaros S."/>
            <person name="Januszkiewicz K."/>
            <person name="Wedrychowicz H."/>
        </authorList>
    </citation>
    <scope>NUCLEOTIDE SEQUENCE [LARGE SCALE GENOMIC DNA]</scope>
    <source>
        <strain evidence="1 2">DSM 18772</strain>
    </source>
</reference>
<protein>
    <submittedName>
        <fullName evidence="1">Putative capsular polysaccharide synthesis protein</fullName>
    </submittedName>
</protein>
<dbReference type="EMBL" id="FQYR01000002">
    <property type="protein sequence ID" value="SHI72621.1"/>
    <property type="molecule type" value="Genomic_DNA"/>
</dbReference>
<organism evidence="1 2">
    <name type="scientific">Rubritalea squalenifaciens DSM 18772</name>
    <dbReference type="NCBI Taxonomy" id="1123071"/>
    <lineage>
        <taxon>Bacteria</taxon>
        <taxon>Pseudomonadati</taxon>
        <taxon>Verrucomicrobiota</taxon>
        <taxon>Verrucomicrobiia</taxon>
        <taxon>Verrucomicrobiales</taxon>
        <taxon>Rubritaleaceae</taxon>
        <taxon>Rubritalea</taxon>
    </lineage>
</organism>
<accession>A0A1M6DHL2</accession>
<gene>
    <name evidence="1" type="ORF">SAMN02745181_0742</name>
</gene>
<dbReference type="AlphaFoldDB" id="A0A1M6DHL2"/>
<dbReference type="STRING" id="1123071.SAMN02745181_0742"/>
<dbReference type="InterPro" id="IPR018831">
    <property type="entry name" value="Uncharacterised_NKWYS"/>
</dbReference>
<name>A0A1M6DHL2_9BACT</name>
<dbReference type="InParanoid" id="A0A1M6DHL2"/>
<evidence type="ECO:0000313" key="2">
    <source>
        <dbReference type="Proteomes" id="UP000184510"/>
    </source>
</evidence>
<sequence>MFDHKVKSFIHQFRQSPRYAIRRLVGYFQPPLYLFQMGKVGSNTHMNTLQLQYRIYHSHTAEDFISKLERNNNNEQVIELITATRDPVSRKVSTFFQNIIDGPYDYAFGSQEKVLDAGMDELLRRFQTWQEGIEEATGWFDKHFFSATGIDVYANPFEKDKGWQIIEQGKWRVLILRYEDISVNHVDALNDFVSRRYGDRVTYKELKSKNLSSGKWYSGLMKTFYEQIKFSQEEMAAAYDSKYAHHFYSDDELRKMKARWNHQG</sequence>